<evidence type="ECO:0000313" key="1">
    <source>
        <dbReference type="EMBL" id="GAA3762654.1"/>
    </source>
</evidence>
<evidence type="ECO:0000313" key="2">
    <source>
        <dbReference type="Proteomes" id="UP001500540"/>
    </source>
</evidence>
<comment type="caution">
    <text evidence="1">The sequence shown here is derived from an EMBL/GenBank/DDBJ whole genome shotgun (WGS) entry which is preliminary data.</text>
</comment>
<accession>A0ABP7GDQ2</accession>
<proteinExistence type="predicted"/>
<name>A0ABP7GDQ2_9MICO</name>
<gene>
    <name evidence="1" type="ORF">GCM10022240_13970</name>
</gene>
<dbReference type="RefSeq" id="WP_344781941.1">
    <property type="nucleotide sequence ID" value="NZ_BAABAF010000004.1"/>
</dbReference>
<organism evidence="1 2">
    <name type="scientific">Microbacterium kribbense</name>
    <dbReference type="NCBI Taxonomy" id="433645"/>
    <lineage>
        <taxon>Bacteria</taxon>
        <taxon>Bacillati</taxon>
        <taxon>Actinomycetota</taxon>
        <taxon>Actinomycetes</taxon>
        <taxon>Micrococcales</taxon>
        <taxon>Microbacteriaceae</taxon>
        <taxon>Microbacterium</taxon>
    </lineage>
</organism>
<sequence>MLSGRIRPVDVRELTVQADSIQAAREQAQAQVPAGWVLTDAEATMAKASTTITLHAKIARRDGVEDIEAPDLAALQAKVPAGYQLLSVRES</sequence>
<dbReference type="Proteomes" id="UP001500540">
    <property type="component" value="Unassembled WGS sequence"/>
</dbReference>
<keyword evidence="2" id="KW-1185">Reference proteome</keyword>
<reference evidence="2" key="1">
    <citation type="journal article" date="2019" name="Int. J. Syst. Evol. Microbiol.">
        <title>The Global Catalogue of Microorganisms (GCM) 10K type strain sequencing project: providing services to taxonomists for standard genome sequencing and annotation.</title>
        <authorList>
            <consortium name="The Broad Institute Genomics Platform"/>
            <consortium name="The Broad Institute Genome Sequencing Center for Infectious Disease"/>
            <person name="Wu L."/>
            <person name="Ma J."/>
        </authorList>
    </citation>
    <scope>NUCLEOTIDE SEQUENCE [LARGE SCALE GENOMIC DNA]</scope>
    <source>
        <strain evidence="2">JCM 16950</strain>
    </source>
</reference>
<dbReference type="EMBL" id="BAABAF010000004">
    <property type="protein sequence ID" value="GAA3762654.1"/>
    <property type="molecule type" value="Genomic_DNA"/>
</dbReference>
<protein>
    <recommendedName>
        <fullName evidence="3">Head-tail adaptor protein</fullName>
    </recommendedName>
</protein>
<evidence type="ECO:0008006" key="3">
    <source>
        <dbReference type="Google" id="ProtNLM"/>
    </source>
</evidence>